<dbReference type="GO" id="GO:1990281">
    <property type="term" value="C:efflux pump complex"/>
    <property type="evidence" value="ECO:0007669"/>
    <property type="project" value="TreeGrafter"/>
</dbReference>
<sequence length="468" mass="52585">MKKYIYLISFFAFTISLKAQEKTMELSLKQAINFALENSYNTKAARNDIRSANEKVWETTAIGLPQVNGRVDYQNFLKQPVSLLPAAAFDNRESVVQTVEDFFDITRESSPNAPDGFIPVVFGTKQNINASVTLTQLLFDGSYLVGLQASKTFLKISKQAEEKTELLTREAVINAYGNVLVTESSIAILESNITILQKNYNDAKKIYENGLNEEEDVEQLEITLGNLKNQLSSVVRMKEIAYQMLNLSLGNPINTSLILTDTLNSLVISNMALSLVSEDFNVNNHIDFKISENDRETKRLMMKLEQSKALPSLNAFVNYGSQGFSDSFTFFNSGQQWFDSSLLGVSLNVPIFSSFSRKSKTAQAKIALENADLRLTETKERLSLLAEKAKSDYQLSIENYTTAQKNLGLSERIEKKQRIKFFEGISSSFDLLLAQNQLYTQQQNYIQSMLAVISKKAALENALNLPIK</sequence>
<reference evidence="9 10" key="1">
    <citation type="submission" date="2016-12" db="EMBL/GenBank/DDBJ databases">
        <title>Trade-off between light-utilization and light-protection in marine flavobacteria.</title>
        <authorList>
            <person name="Kumagai Y."/>
            <person name="Yoshizawa S."/>
            <person name="Kogure K."/>
            <person name="Iwasaki W."/>
        </authorList>
    </citation>
    <scope>NUCLEOTIDE SEQUENCE [LARGE SCALE GENOMIC DNA]</scope>
    <source>
        <strain evidence="9 10">ATCC 43844</strain>
    </source>
</reference>
<dbReference type="SUPFAM" id="SSF56954">
    <property type="entry name" value="Outer membrane efflux proteins (OEP)"/>
    <property type="match status" value="1"/>
</dbReference>
<keyword evidence="3" id="KW-0813">Transport</keyword>
<evidence type="ECO:0000313" key="10">
    <source>
        <dbReference type="Proteomes" id="UP000239068"/>
    </source>
</evidence>
<keyword evidence="6" id="KW-0472">Membrane</keyword>
<comment type="similarity">
    <text evidence="2">Belongs to the outer membrane factor (OMF) (TC 1.B.17) family.</text>
</comment>
<gene>
    <name evidence="9" type="ORF">BTO16_13570</name>
</gene>
<dbReference type="AlphaFoldDB" id="A0A2S7WH01"/>
<dbReference type="GO" id="GO:0015288">
    <property type="term" value="F:porin activity"/>
    <property type="evidence" value="ECO:0007669"/>
    <property type="project" value="TreeGrafter"/>
</dbReference>
<comment type="caution">
    <text evidence="9">The sequence shown here is derived from an EMBL/GenBank/DDBJ whole genome shotgun (WGS) entry which is preliminary data.</text>
</comment>
<keyword evidence="7" id="KW-0998">Cell outer membrane</keyword>
<dbReference type="Gene3D" id="1.20.1600.10">
    <property type="entry name" value="Outer membrane efflux proteins (OEP)"/>
    <property type="match status" value="1"/>
</dbReference>
<evidence type="ECO:0000256" key="1">
    <source>
        <dbReference type="ARBA" id="ARBA00004442"/>
    </source>
</evidence>
<accession>A0A2S7WH01</accession>
<dbReference type="EMBL" id="MSCM01000002">
    <property type="protein sequence ID" value="PQJ76893.1"/>
    <property type="molecule type" value="Genomic_DNA"/>
</dbReference>
<dbReference type="RefSeq" id="WP_105022209.1">
    <property type="nucleotide sequence ID" value="NZ_MSCM01000002.1"/>
</dbReference>
<evidence type="ECO:0000256" key="4">
    <source>
        <dbReference type="ARBA" id="ARBA00022452"/>
    </source>
</evidence>
<keyword evidence="8" id="KW-0175">Coiled coil</keyword>
<dbReference type="OrthoDB" id="367883at2"/>
<protein>
    <submittedName>
        <fullName evidence="9">Transporter</fullName>
    </submittedName>
</protein>
<evidence type="ECO:0000256" key="5">
    <source>
        <dbReference type="ARBA" id="ARBA00022692"/>
    </source>
</evidence>
<dbReference type="GO" id="GO:0009279">
    <property type="term" value="C:cell outer membrane"/>
    <property type="evidence" value="ECO:0007669"/>
    <property type="project" value="UniProtKB-SubCell"/>
</dbReference>
<organism evidence="9 10">
    <name type="scientific">Polaribacter glomeratus</name>
    <dbReference type="NCBI Taxonomy" id="102"/>
    <lineage>
        <taxon>Bacteria</taxon>
        <taxon>Pseudomonadati</taxon>
        <taxon>Bacteroidota</taxon>
        <taxon>Flavobacteriia</taxon>
        <taxon>Flavobacteriales</taxon>
        <taxon>Flavobacteriaceae</taxon>
    </lineage>
</organism>
<evidence type="ECO:0000256" key="7">
    <source>
        <dbReference type="ARBA" id="ARBA00023237"/>
    </source>
</evidence>
<name>A0A2S7WH01_9FLAO</name>
<dbReference type="GO" id="GO:0015562">
    <property type="term" value="F:efflux transmembrane transporter activity"/>
    <property type="evidence" value="ECO:0007669"/>
    <property type="project" value="InterPro"/>
</dbReference>
<keyword evidence="10" id="KW-1185">Reference proteome</keyword>
<dbReference type="Pfam" id="PF02321">
    <property type="entry name" value="OEP"/>
    <property type="match status" value="1"/>
</dbReference>
<evidence type="ECO:0000256" key="8">
    <source>
        <dbReference type="SAM" id="Coils"/>
    </source>
</evidence>
<dbReference type="InterPro" id="IPR051906">
    <property type="entry name" value="TolC-like"/>
</dbReference>
<dbReference type="PANTHER" id="PTHR30026">
    <property type="entry name" value="OUTER MEMBRANE PROTEIN TOLC"/>
    <property type="match status" value="1"/>
</dbReference>
<keyword evidence="4" id="KW-1134">Transmembrane beta strand</keyword>
<evidence type="ECO:0000256" key="6">
    <source>
        <dbReference type="ARBA" id="ARBA00023136"/>
    </source>
</evidence>
<proteinExistence type="inferred from homology"/>
<evidence type="ECO:0000256" key="2">
    <source>
        <dbReference type="ARBA" id="ARBA00007613"/>
    </source>
</evidence>
<keyword evidence="5" id="KW-0812">Transmembrane</keyword>
<evidence type="ECO:0000256" key="3">
    <source>
        <dbReference type="ARBA" id="ARBA00022448"/>
    </source>
</evidence>
<dbReference type="InterPro" id="IPR003423">
    <property type="entry name" value="OMP_efflux"/>
</dbReference>
<feature type="coiled-coil region" evidence="8">
    <location>
        <begin position="186"/>
        <end position="237"/>
    </location>
</feature>
<comment type="subcellular location">
    <subcellularLocation>
        <location evidence="1">Cell outer membrane</location>
    </subcellularLocation>
</comment>
<dbReference type="PANTHER" id="PTHR30026:SF20">
    <property type="entry name" value="OUTER MEMBRANE PROTEIN TOLC"/>
    <property type="match status" value="1"/>
</dbReference>
<evidence type="ECO:0000313" key="9">
    <source>
        <dbReference type="EMBL" id="PQJ76893.1"/>
    </source>
</evidence>
<dbReference type="Proteomes" id="UP000239068">
    <property type="component" value="Unassembled WGS sequence"/>
</dbReference>